<dbReference type="InterPro" id="IPR014710">
    <property type="entry name" value="RmlC-like_jellyroll"/>
</dbReference>
<dbReference type="InterPro" id="IPR009057">
    <property type="entry name" value="Homeodomain-like_sf"/>
</dbReference>
<dbReference type="AlphaFoldDB" id="A0A2S6HRL5"/>
<sequence>MEIRHELVIPNNDLPFRLFIFEGREGNYKVTKHWHHSVEIFLVLEGEIDFFINNTHLKLTRDEFVLVNSNEVHSIECPNPNITIVLQIPGETFEDYMGEDSYVNFERKGEEANRRLKDLVTSLFFTYDKQEYGYSFQVKSQFYQLLYLLVTEFKTENMDKEIIRQKKQLDKLSDVTQYMRENYDQDLKLDSVALRFGFSPTYLSRIFLKYAQVNYRTFLIDLRVKYAVRELMGTDHEIGEIAMKHGFPDSRAFAKAFKKRYGCLPSEYRKHINSTR</sequence>
<dbReference type="Gene3D" id="1.10.10.60">
    <property type="entry name" value="Homeodomain-like"/>
    <property type="match status" value="2"/>
</dbReference>
<name>A0A2S6HRL5_9FIRM</name>
<dbReference type="EMBL" id="PTJA01000007">
    <property type="protein sequence ID" value="PPK80263.1"/>
    <property type="molecule type" value="Genomic_DNA"/>
</dbReference>
<dbReference type="Proteomes" id="UP000237749">
    <property type="component" value="Unassembled WGS sequence"/>
</dbReference>
<dbReference type="SUPFAM" id="SSF46689">
    <property type="entry name" value="Homeodomain-like"/>
    <property type="match status" value="2"/>
</dbReference>
<evidence type="ECO:0000256" key="3">
    <source>
        <dbReference type="ARBA" id="ARBA00023163"/>
    </source>
</evidence>
<keyword evidence="3" id="KW-0804">Transcription</keyword>
<evidence type="ECO:0000259" key="4">
    <source>
        <dbReference type="PROSITE" id="PS01124"/>
    </source>
</evidence>
<dbReference type="InterPro" id="IPR003313">
    <property type="entry name" value="AraC-bd"/>
</dbReference>
<dbReference type="InterPro" id="IPR020449">
    <property type="entry name" value="Tscrpt_reg_AraC-type_HTH"/>
</dbReference>
<accession>A0A2S6HRL5</accession>
<evidence type="ECO:0000313" key="6">
    <source>
        <dbReference type="Proteomes" id="UP000237749"/>
    </source>
</evidence>
<dbReference type="GO" id="GO:0003700">
    <property type="term" value="F:DNA-binding transcription factor activity"/>
    <property type="evidence" value="ECO:0007669"/>
    <property type="project" value="InterPro"/>
</dbReference>
<organism evidence="5 6">
    <name type="scientific">Lacrimispora xylanisolvens</name>
    <dbReference type="NCBI Taxonomy" id="384636"/>
    <lineage>
        <taxon>Bacteria</taxon>
        <taxon>Bacillati</taxon>
        <taxon>Bacillota</taxon>
        <taxon>Clostridia</taxon>
        <taxon>Lachnospirales</taxon>
        <taxon>Lachnospiraceae</taxon>
        <taxon>Lacrimispora</taxon>
    </lineage>
</organism>
<evidence type="ECO:0000313" key="5">
    <source>
        <dbReference type="EMBL" id="PPK80263.1"/>
    </source>
</evidence>
<dbReference type="PROSITE" id="PS00041">
    <property type="entry name" value="HTH_ARAC_FAMILY_1"/>
    <property type="match status" value="1"/>
</dbReference>
<dbReference type="SMART" id="SM00342">
    <property type="entry name" value="HTH_ARAC"/>
    <property type="match status" value="1"/>
</dbReference>
<feature type="domain" description="HTH araC/xylS-type" evidence="4">
    <location>
        <begin position="173"/>
        <end position="271"/>
    </location>
</feature>
<dbReference type="Pfam" id="PF02311">
    <property type="entry name" value="AraC_binding"/>
    <property type="match status" value="1"/>
</dbReference>
<gene>
    <name evidence="5" type="ORF">BXY41_107194</name>
</gene>
<dbReference type="InterPro" id="IPR018060">
    <property type="entry name" value="HTH_AraC"/>
</dbReference>
<dbReference type="GO" id="GO:0043565">
    <property type="term" value="F:sequence-specific DNA binding"/>
    <property type="evidence" value="ECO:0007669"/>
    <property type="project" value="InterPro"/>
</dbReference>
<keyword evidence="2 5" id="KW-0238">DNA-binding</keyword>
<dbReference type="OrthoDB" id="1122790at2"/>
<proteinExistence type="predicted"/>
<dbReference type="SUPFAM" id="SSF51215">
    <property type="entry name" value="Regulatory protein AraC"/>
    <property type="match status" value="1"/>
</dbReference>
<protein>
    <submittedName>
        <fullName evidence="5">AraC-like DNA-binding protein</fullName>
    </submittedName>
</protein>
<reference evidence="5 6" key="1">
    <citation type="submission" date="2018-02" db="EMBL/GenBank/DDBJ databases">
        <title>Genomic Encyclopedia of Archaeal and Bacterial Type Strains, Phase II (KMG-II): from individual species to whole genera.</title>
        <authorList>
            <person name="Goeker M."/>
        </authorList>
    </citation>
    <scope>NUCLEOTIDE SEQUENCE [LARGE SCALE GENOMIC DNA]</scope>
    <source>
        <strain evidence="5 6">DSM 3808</strain>
    </source>
</reference>
<comment type="caution">
    <text evidence="5">The sequence shown here is derived from an EMBL/GenBank/DDBJ whole genome shotgun (WGS) entry which is preliminary data.</text>
</comment>
<dbReference type="PANTHER" id="PTHR43280">
    <property type="entry name" value="ARAC-FAMILY TRANSCRIPTIONAL REGULATOR"/>
    <property type="match status" value="1"/>
</dbReference>
<evidence type="ECO:0000256" key="2">
    <source>
        <dbReference type="ARBA" id="ARBA00023125"/>
    </source>
</evidence>
<dbReference type="RefSeq" id="WP_104437579.1">
    <property type="nucleotide sequence ID" value="NZ_PTJA01000007.1"/>
</dbReference>
<dbReference type="InterPro" id="IPR018062">
    <property type="entry name" value="HTH_AraC-typ_CS"/>
</dbReference>
<keyword evidence="6" id="KW-1185">Reference proteome</keyword>
<dbReference type="Pfam" id="PF12833">
    <property type="entry name" value="HTH_18"/>
    <property type="match status" value="1"/>
</dbReference>
<evidence type="ECO:0000256" key="1">
    <source>
        <dbReference type="ARBA" id="ARBA00023015"/>
    </source>
</evidence>
<dbReference type="InterPro" id="IPR037923">
    <property type="entry name" value="HTH-like"/>
</dbReference>
<dbReference type="PRINTS" id="PR00032">
    <property type="entry name" value="HTHARAC"/>
</dbReference>
<keyword evidence="1" id="KW-0805">Transcription regulation</keyword>
<dbReference type="Gene3D" id="2.60.120.10">
    <property type="entry name" value="Jelly Rolls"/>
    <property type="match status" value="1"/>
</dbReference>
<dbReference type="PANTHER" id="PTHR43280:SF2">
    <property type="entry name" value="HTH-TYPE TRANSCRIPTIONAL REGULATOR EXSA"/>
    <property type="match status" value="1"/>
</dbReference>
<dbReference type="PROSITE" id="PS01124">
    <property type="entry name" value="HTH_ARAC_FAMILY_2"/>
    <property type="match status" value="1"/>
</dbReference>